<reference evidence="1 2" key="1">
    <citation type="journal article" date="2021" name="Int. J. Syst. Evol. Microbiol.">
        <title>Reticulibacter mediterranei gen. nov., sp. nov., within the new family Reticulibacteraceae fam. nov., and Ktedonospora formicarum gen. nov., sp. nov., Ktedonobacter robiniae sp. nov., Dictyobacter formicarum sp. nov. and Dictyobacter arantiisoli sp. nov., belonging to the class Ktedonobacteria.</title>
        <authorList>
            <person name="Yabe S."/>
            <person name="Zheng Y."/>
            <person name="Wang C.M."/>
            <person name="Sakai Y."/>
            <person name="Abe K."/>
            <person name="Yokota A."/>
            <person name="Donadio S."/>
            <person name="Cavaletti L."/>
            <person name="Monciardini P."/>
        </authorList>
    </citation>
    <scope>NUCLEOTIDE SEQUENCE [LARGE SCALE GENOMIC DNA]</scope>
    <source>
        <strain evidence="1 2">SOSP1-30</strain>
    </source>
</reference>
<sequence>MRREAIYDLGLGHYWEHLPIETMINKLSDVDEEVRRTSGYVLLAHHAKISSELLFPLLDGTEGIALVTVIEQLNTRIPIKWSIAATRNQDAEVRAASIQVLGTLDKQVPLSIFLDALNDQEREVQEAVLSAMRYQSHRLPIESLQQALQDARDQVRLMGIQALQSREHMEPTLVKTIFALLQDENYRIRYTAIETLIQWGSTEPIEAFVTSLADDTFIVRESAFNALIHVRERVPLHLIKAQIGDSNAYQFAIKYLQQTHPEILGEVVEEASNILLGQEMSELLGSIQQAHIAEIIGNMPNPGPLLVNKLVELLDWPHQKVRMIAAQALSKLHIALPKE</sequence>
<dbReference type="InterPro" id="IPR016024">
    <property type="entry name" value="ARM-type_fold"/>
</dbReference>
<name>A0ABQ3UXC7_9CHLR</name>
<evidence type="ECO:0000313" key="2">
    <source>
        <dbReference type="Proteomes" id="UP000654345"/>
    </source>
</evidence>
<dbReference type="PANTHER" id="PTHR12697:SF5">
    <property type="entry name" value="DEOXYHYPUSINE HYDROXYLASE"/>
    <property type="match status" value="1"/>
</dbReference>
<dbReference type="RefSeq" id="WP_201373829.1">
    <property type="nucleotide sequence ID" value="NZ_BNJG01000002.1"/>
</dbReference>
<gene>
    <name evidence="1" type="ORF">KSB_58930</name>
</gene>
<proteinExistence type="predicted"/>
<evidence type="ECO:0000313" key="1">
    <source>
        <dbReference type="EMBL" id="GHO57418.1"/>
    </source>
</evidence>
<protein>
    <recommendedName>
        <fullName evidence="3">HEAT repeat domain-containing protein</fullName>
    </recommendedName>
</protein>
<dbReference type="InterPro" id="IPR011989">
    <property type="entry name" value="ARM-like"/>
</dbReference>
<dbReference type="Pfam" id="PF13646">
    <property type="entry name" value="HEAT_2"/>
    <property type="match status" value="1"/>
</dbReference>
<dbReference type="Gene3D" id="1.25.10.10">
    <property type="entry name" value="Leucine-rich Repeat Variant"/>
    <property type="match status" value="2"/>
</dbReference>
<keyword evidence="2" id="KW-1185">Reference proteome</keyword>
<dbReference type="SUPFAM" id="SSF48371">
    <property type="entry name" value="ARM repeat"/>
    <property type="match status" value="1"/>
</dbReference>
<organism evidence="1 2">
    <name type="scientific">Ktedonobacter robiniae</name>
    <dbReference type="NCBI Taxonomy" id="2778365"/>
    <lineage>
        <taxon>Bacteria</taxon>
        <taxon>Bacillati</taxon>
        <taxon>Chloroflexota</taxon>
        <taxon>Ktedonobacteria</taxon>
        <taxon>Ktedonobacterales</taxon>
        <taxon>Ktedonobacteraceae</taxon>
        <taxon>Ktedonobacter</taxon>
    </lineage>
</organism>
<accession>A0ABQ3UXC7</accession>
<dbReference type="PANTHER" id="PTHR12697">
    <property type="entry name" value="PBS LYASE HEAT-LIKE PROTEIN"/>
    <property type="match status" value="1"/>
</dbReference>
<dbReference type="Proteomes" id="UP000654345">
    <property type="component" value="Unassembled WGS sequence"/>
</dbReference>
<comment type="caution">
    <text evidence="1">The sequence shown here is derived from an EMBL/GenBank/DDBJ whole genome shotgun (WGS) entry which is preliminary data.</text>
</comment>
<evidence type="ECO:0008006" key="3">
    <source>
        <dbReference type="Google" id="ProtNLM"/>
    </source>
</evidence>
<dbReference type="EMBL" id="BNJG01000002">
    <property type="protein sequence ID" value="GHO57418.1"/>
    <property type="molecule type" value="Genomic_DNA"/>
</dbReference>